<accession>A0A8J5IT70</accession>
<name>A0A8J5IT70_9STRA</name>
<dbReference type="EMBL" id="JAENGY010002334">
    <property type="protein sequence ID" value="KAG6944548.1"/>
    <property type="molecule type" value="Genomic_DNA"/>
</dbReference>
<reference evidence="1" key="1">
    <citation type="submission" date="2021-01" db="EMBL/GenBank/DDBJ databases">
        <title>Phytophthora aleatoria, a newly-described species from Pinus radiata is distinct from Phytophthora cactorum isolates based on comparative genomics.</title>
        <authorList>
            <person name="Mcdougal R."/>
            <person name="Panda P."/>
            <person name="Williams N."/>
            <person name="Studholme D.J."/>
        </authorList>
    </citation>
    <scope>NUCLEOTIDE SEQUENCE</scope>
    <source>
        <strain evidence="1">NZFS 4037</strain>
    </source>
</reference>
<gene>
    <name evidence="1" type="ORF">JG688_00017026</name>
</gene>
<keyword evidence="2" id="KW-1185">Reference proteome</keyword>
<comment type="caution">
    <text evidence="1">The sequence shown here is derived from an EMBL/GenBank/DDBJ whole genome shotgun (WGS) entry which is preliminary data.</text>
</comment>
<evidence type="ECO:0000313" key="1">
    <source>
        <dbReference type="EMBL" id="KAG6944548.1"/>
    </source>
</evidence>
<sequence length="68" mass="6930">MGCPRVGSFDNSGATSGSPLARCAALVPSTDICLRHLNDDGHEVVGWVDSKRVGIDPCVLSAGPGSYG</sequence>
<dbReference type="AlphaFoldDB" id="A0A8J5IT70"/>
<evidence type="ECO:0000313" key="2">
    <source>
        <dbReference type="Proteomes" id="UP000709295"/>
    </source>
</evidence>
<dbReference type="Proteomes" id="UP000709295">
    <property type="component" value="Unassembled WGS sequence"/>
</dbReference>
<protein>
    <submittedName>
        <fullName evidence="1">Uncharacterized protein</fullName>
    </submittedName>
</protein>
<proteinExistence type="predicted"/>
<organism evidence="1 2">
    <name type="scientific">Phytophthora aleatoria</name>
    <dbReference type="NCBI Taxonomy" id="2496075"/>
    <lineage>
        <taxon>Eukaryota</taxon>
        <taxon>Sar</taxon>
        <taxon>Stramenopiles</taxon>
        <taxon>Oomycota</taxon>
        <taxon>Peronosporomycetes</taxon>
        <taxon>Peronosporales</taxon>
        <taxon>Peronosporaceae</taxon>
        <taxon>Phytophthora</taxon>
    </lineage>
</organism>